<dbReference type="OrthoDB" id="9784014at2"/>
<feature type="transmembrane region" description="Helical" evidence="7">
    <location>
        <begin position="314"/>
        <end position="336"/>
    </location>
</feature>
<dbReference type="RefSeq" id="WP_115592755.1">
    <property type="nucleotide sequence ID" value="NZ_QRHA01000004.1"/>
</dbReference>
<evidence type="ECO:0000256" key="5">
    <source>
        <dbReference type="ARBA" id="ARBA00023136"/>
    </source>
</evidence>
<feature type="domain" description="MacB-like periplasmic core" evidence="9">
    <location>
        <begin position="18"/>
        <end position="216"/>
    </location>
</feature>
<dbReference type="InterPro" id="IPR003838">
    <property type="entry name" value="ABC3_permease_C"/>
</dbReference>
<comment type="subcellular location">
    <subcellularLocation>
        <location evidence="1">Cell membrane</location>
        <topology evidence="1">Multi-pass membrane protein</topology>
    </subcellularLocation>
</comment>
<feature type="transmembrane region" description="Helical" evidence="7">
    <location>
        <begin position="291"/>
        <end position="308"/>
    </location>
</feature>
<keyword evidence="2" id="KW-1003">Cell membrane</keyword>
<dbReference type="EMBL" id="QRHA01000004">
    <property type="protein sequence ID" value="RDV26803.1"/>
    <property type="molecule type" value="Genomic_DNA"/>
</dbReference>
<evidence type="ECO:0000256" key="2">
    <source>
        <dbReference type="ARBA" id="ARBA00022475"/>
    </source>
</evidence>
<dbReference type="GO" id="GO:0005886">
    <property type="term" value="C:plasma membrane"/>
    <property type="evidence" value="ECO:0007669"/>
    <property type="project" value="UniProtKB-SubCell"/>
</dbReference>
<dbReference type="Proteomes" id="UP000256561">
    <property type="component" value="Unassembled WGS sequence"/>
</dbReference>
<feature type="region of interest" description="Disordered" evidence="6">
    <location>
        <begin position="211"/>
        <end position="256"/>
    </location>
</feature>
<dbReference type="AlphaFoldDB" id="A0A3D8M9S5"/>
<feature type="transmembrane region" description="Helical" evidence="7">
    <location>
        <begin position="17"/>
        <end position="37"/>
    </location>
</feature>
<keyword evidence="3 7" id="KW-0812">Transmembrane</keyword>
<evidence type="ECO:0000256" key="4">
    <source>
        <dbReference type="ARBA" id="ARBA00022989"/>
    </source>
</evidence>
<dbReference type="Pfam" id="PF12704">
    <property type="entry name" value="MacB_PCD"/>
    <property type="match status" value="1"/>
</dbReference>
<organism evidence="10 11">
    <name type="scientific">Alteromonas aestuariivivens</name>
    <dbReference type="NCBI Taxonomy" id="1938339"/>
    <lineage>
        <taxon>Bacteria</taxon>
        <taxon>Pseudomonadati</taxon>
        <taxon>Pseudomonadota</taxon>
        <taxon>Gammaproteobacteria</taxon>
        <taxon>Alteromonadales</taxon>
        <taxon>Alteromonadaceae</taxon>
        <taxon>Alteromonas/Salinimonas group</taxon>
        <taxon>Alteromonas</taxon>
    </lineage>
</organism>
<comment type="caution">
    <text evidence="10">The sequence shown here is derived from an EMBL/GenBank/DDBJ whole genome shotgun (WGS) entry which is preliminary data.</text>
</comment>
<keyword evidence="5 7" id="KW-0472">Membrane</keyword>
<keyword evidence="4 7" id="KW-1133">Transmembrane helix</keyword>
<reference evidence="11" key="1">
    <citation type="submission" date="2018-08" db="EMBL/GenBank/DDBJ databases">
        <authorList>
            <person name="Zhang J."/>
            <person name="Du Z.-J."/>
        </authorList>
    </citation>
    <scope>NUCLEOTIDE SEQUENCE [LARGE SCALE GENOMIC DNA]</scope>
    <source>
        <strain evidence="11">KCTC 52655</strain>
    </source>
</reference>
<evidence type="ECO:0000256" key="7">
    <source>
        <dbReference type="SAM" id="Phobius"/>
    </source>
</evidence>
<evidence type="ECO:0000313" key="10">
    <source>
        <dbReference type="EMBL" id="RDV26803.1"/>
    </source>
</evidence>
<evidence type="ECO:0000256" key="3">
    <source>
        <dbReference type="ARBA" id="ARBA00022692"/>
    </source>
</evidence>
<sequence>MIGHIAISSLINRRGSVALTLLSIIISVSMLLSVELIRNQVKDSFTRTVSGVDLIAGAPTGQLNLLLSTVFRLGNPAGGISWQSVEVLLQNPNVKWAIPLSLGDTHEGIRVVGTTNDYFRYFQYGNRQSLEWHKGQGFDQPFAAVLGADAAQRLGYTLGDTLFLSHGLASVSFHQHRSHPFVVSGILAKTGTPVDQAIYVTLQGLEQAHDAPVPSLSMRKPSDSQAKTAAEHDHEHHDDDGDRAHAEAEATGIEWEPEASPKQVTAVMLGLNNRVAALQLQHQINQYQPEALLAILPGVALAELWQLMGNFERLLLVISGLILVASLLGLVTMLLASMRERRQEIAILRTIGAGPGVILWLIQAEALLVSALGCMLAMLVVTLMMKLGEDFLSQEYGLFVTASLFQTPVLSVVTIVMAATWLCSLIPALAAYRQALHSGLTQR</sequence>
<dbReference type="Pfam" id="PF02687">
    <property type="entry name" value="FtsX"/>
    <property type="match status" value="1"/>
</dbReference>
<feature type="transmembrane region" description="Helical" evidence="7">
    <location>
        <begin position="357"/>
        <end position="385"/>
    </location>
</feature>
<evidence type="ECO:0000313" key="11">
    <source>
        <dbReference type="Proteomes" id="UP000256561"/>
    </source>
</evidence>
<feature type="transmembrane region" description="Helical" evidence="7">
    <location>
        <begin position="405"/>
        <end position="432"/>
    </location>
</feature>
<gene>
    <name evidence="10" type="ORF">DXV75_07390</name>
</gene>
<dbReference type="PANTHER" id="PTHR43738:SF2">
    <property type="entry name" value="ABC TRANSPORTER PERMEASE"/>
    <property type="match status" value="1"/>
</dbReference>
<feature type="domain" description="ABC3 transporter permease C-terminal" evidence="8">
    <location>
        <begin position="317"/>
        <end position="434"/>
    </location>
</feature>
<dbReference type="PANTHER" id="PTHR43738">
    <property type="entry name" value="ABC TRANSPORTER, MEMBRANE PROTEIN"/>
    <property type="match status" value="1"/>
</dbReference>
<dbReference type="InterPro" id="IPR025857">
    <property type="entry name" value="MacB_PCD"/>
</dbReference>
<keyword evidence="11" id="KW-1185">Reference proteome</keyword>
<dbReference type="InterPro" id="IPR051125">
    <property type="entry name" value="ABC-4/HrtB_transporter"/>
</dbReference>
<evidence type="ECO:0000259" key="8">
    <source>
        <dbReference type="Pfam" id="PF02687"/>
    </source>
</evidence>
<name>A0A3D8M9S5_9ALTE</name>
<proteinExistence type="predicted"/>
<evidence type="ECO:0000256" key="1">
    <source>
        <dbReference type="ARBA" id="ARBA00004651"/>
    </source>
</evidence>
<feature type="compositionally biased region" description="Basic and acidic residues" evidence="6">
    <location>
        <begin position="229"/>
        <end position="248"/>
    </location>
</feature>
<protein>
    <submittedName>
        <fullName evidence="10">ABC transporter permease</fullName>
    </submittedName>
</protein>
<evidence type="ECO:0000256" key="6">
    <source>
        <dbReference type="SAM" id="MobiDB-lite"/>
    </source>
</evidence>
<accession>A0A3D8M9S5</accession>
<evidence type="ECO:0000259" key="9">
    <source>
        <dbReference type="Pfam" id="PF12704"/>
    </source>
</evidence>